<evidence type="ECO:0000313" key="6">
    <source>
        <dbReference type="Proteomes" id="UP000622653"/>
    </source>
</evidence>
<dbReference type="InterPro" id="IPR042070">
    <property type="entry name" value="PucR_C-HTH_sf"/>
</dbReference>
<evidence type="ECO:0000256" key="1">
    <source>
        <dbReference type="ARBA" id="ARBA00006754"/>
    </source>
</evidence>
<dbReference type="Proteomes" id="UP000622653">
    <property type="component" value="Unassembled WGS sequence"/>
</dbReference>
<name>A0A8J7G5Q8_9BACL</name>
<dbReference type="AlphaFoldDB" id="A0A8J7G5Q8"/>
<dbReference type="EMBL" id="JADKPV010000006">
    <property type="protein sequence ID" value="MBF4501882.1"/>
    <property type="molecule type" value="Genomic_DNA"/>
</dbReference>
<gene>
    <name evidence="5" type="ORF">IRY55_10955</name>
</gene>
<dbReference type="PANTHER" id="PTHR33744">
    <property type="entry name" value="CARBOHYDRATE DIACID REGULATOR"/>
    <property type="match status" value="1"/>
</dbReference>
<reference evidence="5" key="1">
    <citation type="submission" date="2020-11" db="EMBL/GenBank/DDBJ databases">
        <title>Multidrug resistant novel bacterium Savagea serpentis sp. nov., isolated from the scats of a vine snake (Ahaetulla nasuta).</title>
        <authorList>
            <person name="Venkata Ramana V."/>
            <person name="Vikas Patil S."/>
            <person name="Yogita Lugani V."/>
        </authorList>
    </citation>
    <scope>NUCLEOTIDE SEQUENCE</scope>
    <source>
        <strain evidence="5">SN6</strain>
    </source>
</reference>
<evidence type="ECO:0000259" key="4">
    <source>
        <dbReference type="Pfam" id="PF17853"/>
    </source>
</evidence>
<dbReference type="InterPro" id="IPR025736">
    <property type="entry name" value="PucR_C-HTH_dom"/>
</dbReference>
<evidence type="ECO:0000256" key="2">
    <source>
        <dbReference type="SAM" id="Coils"/>
    </source>
</evidence>
<dbReference type="Pfam" id="PF17853">
    <property type="entry name" value="GGDEF_2"/>
    <property type="match status" value="1"/>
</dbReference>
<dbReference type="InterPro" id="IPR029016">
    <property type="entry name" value="GAF-like_dom_sf"/>
</dbReference>
<keyword evidence="2" id="KW-0175">Coiled coil</keyword>
<keyword evidence="6" id="KW-1185">Reference proteome</keyword>
<feature type="domain" description="PucR C-terminal helix-turn-helix" evidence="3">
    <location>
        <begin position="648"/>
        <end position="705"/>
    </location>
</feature>
<protein>
    <submittedName>
        <fullName evidence="5">Helix-turn-helix domain-containing protein</fullName>
    </submittedName>
</protein>
<organism evidence="5 6">
    <name type="scientific">Savagea serpentis</name>
    <dbReference type="NCBI Taxonomy" id="2785297"/>
    <lineage>
        <taxon>Bacteria</taxon>
        <taxon>Bacillati</taxon>
        <taxon>Bacillota</taxon>
        <taxon>Bacilli</taxon>
        <taxon>Bacillales</taxon>
        <taxon>Caryophanaceae</taxon>
        <taxon>Savagea</taxon>
    </lineage>
</organism>
<dbReference type="Gene3D" id="1.10.10.2840">
    <property type="entry name" value="PucR C-terminal helix-turn-helix domain"/>
    <property type="match status" value="1"/>
</dbReference>
<evidence type="ECO:0000259" key="3">
    <source>
        <dbReference type="Pfam" id="PF13556"/>
    </source>
</evidence>
<dbReference type="InterPro" id="IPR051448">
    <property type="entry name" value="CdaR-like_regulators"/>
</dbReference>
<sequence>MKENNTKIVERLEKQLRTKSRELLQLNTEEETLHYLVESFKETINCEFVGIILKSNQHYEPRIWGGGYEEIIHSFPLRMEQCSKYLMKTSMYKNEYESAKTCALHATMERANMNTWFTVPLVHQDKKYGFCLIGYEQKLELLPMEHIFNEFGKDVAIAITLIRAKKKEIGFAHGLTWMANQLSPENSMSTMVSDLTAQAANVTQSDFAAIYLYHEETQTYDLHPSMYGDIQIATSVHKDELVHKQKPFQMVVPIQVNQQTLGILLLDRSNRKLPYAEEEHRLTYLLGNYFAMLIQHAFYVRQEREQKERLKKILYYQQKLVKETIANDDFESITQMVFDIYRRPVLVFDRFFRILSSHGLEEEEELHRIIEQLKTTPMARNVFQVHLKGGQIFSIWPIHGVRDLLGYLAIGVNEQLFDEFDLVTVEIATNISSIQFIKKKLAFDTNEQMKDTFLAKLFTNPLEEKEHLIQYASLFQWDIFSTHRVVDVAITLSTETHSDLRTVQAEKIYIWEQLNTELSRYYPNMLMSAYNDQYLFIIPTEYEEHSSFWEILHKRCMKIVENLKKDIIIHFGIGKVVQDISEYMLSYHQATEALNVLMTRFVTKPYIFFEKLGSYTVLHHLDQRMSEMFVNEQLRNVFEPQDEKTNELWKTLKAFLMNNGNVKGTAEQLYIHRSTIIYRLNKIEELLDKDLNDADVRFDLMMAIKLLEMCGEEWHRK</sequence>
<dbReference type="RefSeq" id="WP_194563363.1">
    <property type="nucleotide sequence ID" value="NZ_JADKPV010000006.1"/>
</dbReference>
<evidence type="ECO:0000313" key="5">
    <source>
        <dbReference type="EMBL" id="MBF4501882.1"/>
    </source>
</evidence>
<dbReference type="SUPFAM" id="SSF55781">
    <property type="entry name" value="GAF domain-like"/>
    <property type="match status" value="1"/>
</dbReference>
<accession>A0A8J7G5Q8</accession>
<comment type="caution">
    <text evidence="5">The sequence shown here is derived from an EMBL/GenBank/DDBJ whole genome shotgun (WGS) entry which is preliminary data.</text>
</comment>
<feature type="coiled-coil region" evidence="2">
    <location>
        <begin position="2"/>
        <end position="29"/>
    </location>
</feature>
<dbReference type="PANTHER" id="PTHR33744:SF1">
    <property type="entry name" value="DNA-BINDING TRANSCRIPTIONAL ACTIVATOR ADER"/>
    <property type="match status" value="1"/>
</dbReference>
<comment type="similarity">
    <text evidence="1">Belongs to the CdaR family.</text>
</comment>
<proteinExistence type="inferred from homology"/>
<dbReference type="Pfam" id="PF13556">
    <property type="entry name" value="HTH_30"/>
    <property type="match status" value="1"/>
</dbReference>
<feature type="domain" description="CdaR GGDEF-like" evidence="4">
    <location>
        <begin position="465"/>
        <end position="596"/>
    </location>
</feature>
<dbReference type="Gene3D" id="3.30.450.40">
    <property type="match status" value="1"/>
</dbReference>
<dbReference type="InterPro" id="IPR041522">
    <property type="entry name" value="CdaR_GGDEF"/>
</dbReference>